<proteinExistence type="predicted"/>
<reference evidence="1 2" key="1">
    <citation type="journal article" date="2017" name="Curr. Biol.">
        <title>The Evolution of Venom by Co-option of Single-Copy Genes.</title>
        <authorList>
            <person name="Martinson E.O."/>
            <person name="Mrinalini"/>
            <person name="Kelkar Y.D."/>
            <person name="Chang C.H."/>
            <person name="Werren J.H."/>
        </authorList>
    </citation>
    <scope>NUCLEOTIDE SEQUENCE [LARGE SCALE GENOMIC DNA]</scope>
    <source>
        <strain evidence="1 2">Alberta</strain>
        <tissue evidence="1">Whole body</tissue>
    </source>
</reference>
<sequence length="93" mass="10641">MTLEWYLCDSCYGIACLLYTKIHTFLHVHPNVTAICKLNLSRAWNLSRATNEIVNHSSIKIIQERCKRASDLAKFQVESRMHLERSASTDSTG</sequence>
<keyword evidence="2" id="KW-1185">Reference proteome</keyword>
<accession>A0A232F189</accession>
<dbReference type="Proteomes" id="UP000215335">
    <property type="component" value="Unassembled WGS sequence"/>
</dbReference>
<evidence type="ECO:0000313" key="2">
    <source>
        <dbReference type="Proteomes" id="UP000215335"/>
    </source>
</evidence>
<comment type="caution">
    <text evidence="1">The sequence shown here is derived from an EMBL/GenBank/DDBJ whole genome shotgun (WGS) entry which is preliminary data.</text>
</comment>
<dbReference type="EMBL" id="NNAY01001293">
    <property type="protein sequence ID" value="OXU24465.1"/>
    <property type="molecule type" value="Genomic_DNA"/>
</dbReference>
<name>A0A232F189_9HYME</name>
<dbReference type="AlphaFoldDB" id="A0A232F189"/>
<evidence type="ECO:0000313" key="1">
    <source>
        <dbReference type="EMBL" id="OXU24465.1"/>
    </source>
</evidence>
<protein>
    <submittedName>
        <fullName evidence="1">Uncharacterized protein</fullName>
    </submittedName>
</protein>
<gene>
    <name evidence="1" type="ORF">TSAR_015525</name>
</gene>
<organism evidence="1 2">
    <name type="scientific">Trichomalopsis sarcophagae</name>
    <dbReference type="NCBI Taxonomy" id="543379"/>
    <lineage>
        <taxon>Eukaryota</taxon>
        <taxon>Metazoa</taxon>
        <taxon>Ecdysozoa</taxon>
        <taxon>Arthropoda</taxon>
        <taxon>Hexapoda</taxon>
        <taxon>Insecta</taxon>
        <taxon>Pterygota</taxon>
        <taxon>Neoptera</taxon>
        <taxon>Endopterygota</taxon>
        <taxon>Hymenoptera</taxon>
        <taxon>Apocrita</taxon>
        <taxon>Proctotrupomorpha</taxon>
        <taxon>Chalcidoidea</taxon>
        <taxon>Pteromalidae</taxon>
        <taxon>Pteromalinae</taxon>
        <taxon>Trichomalopsis</taxon>
    </lineage>
</organism>